<evidence type="ECO:0000259" key="9">
    <source>
        <dbReference type="Pfam" id="PF02771"/>
    </source>
</evidence>
<dbReference type="PANTHER" id="PTHR43292">
    <property type="entry name" value="ACYL-COA DEHYDROGENASE"/>
    <property type="match status" value="1"/>
</dbReference>
<dbReference type="Gene3D" id="2.40.110.10">
    <property type="entry name" value="Butyryl-CoA Dehydrogenase, subunit A, domain 2"/>
    <property type="match status" value="1"/>
</dbReference>
<dbReference type="RefSeq" id="WP_272168914.1">
    <property type="nucleotide sequence ID" value="NZ_JAQOSL010000006.1"/>
</dbReference>
<evidence type="ECO:0000313" key="10">
    <source>
        <dbReference type="EMBL" id="MFC5807421.1"/>
    </source>
</evidence>
<dbReference type="Pfam" id="PF02771">
    <property type="entry name" value="Acyl-CoA_dh_N"/>
    <property type="match status" value="1"/>
</dbReference>
<comment type="caution">
    <text evidence="10">The sequence shown here is derived from an EMBL/GenBank/DDBJ whole genome shotgun (WGS) entry which is preliminary data.</text>
</comment>
<dbReference type="InterPro" id="IPR046373">
    <property type="entry name" value="Acyl-CoA_Oxase/DH_mid-dom_sf"/>
</dbReference>
<dbReference type="InterPro" id="IPR009075">
    <property type="entry name" value="AcylCo_DH/oxidase_C"/>
</dbReference>
<dbReference type="InterPro" id="IPR006091">
    <property type="entry name" value="Acyl-CoA_Oxase/DH_mid-dom"/>
</dbReference>
<gene>
    <name evidence="10" type="ORF">ACFQGO_07830</name>
</gene>
<organism evidence="10 11">
    <name type="scientific">Streptomyces heilongjiangensis</name>
    <dbReference type="NCBI Taxonomy" id="945052"/>
    <lineage>
        <taxon>Bacteria</taxon>
        <taxon>Bacillati</taxon>
        <taxon>Actinomycetota</taxon>
        <taxon>Actinomycetes</taxon>
        <taxon>Kitasatosporales</taxon>
        <taxon>Streptomycetaceae</taxon>
        <taxon>Streptomyces</taxon>
    </lineage>
</organism>
<feature type="domain" description="Acyl-CoA dehydrogenase/oxidase N-terminal" evidence="9">
    <location>
        <begin position="6"/>
        <end position="116"/>
    </location>
</feature>
<accession>A0ABW1B378</accession>
<evidence type="ECO:0000256" key="2">
    <source>
        <dbReference type="ARBA" id="ARBA00009347"/>
    </source>
</evidence>
<comment type="cofactor">
    <cofactor evidence="1 6">
        <name>FAD</name>
        <dbReference type="ChEBI" id="CHEBI:57692"/>
    </cofactor>
</comment>
<keyword evidence="5 6" id="KW-0560">Oxidoreductase</keyword>
<dbReference type="InterPro" id="IPR009100">
    <property type="entry name" value="AcylCoA_DH/oxidase_NM_dom_sf"/>
</dbReference>
<dbReference type="Gene3D" id="1.20.140.10">
    <property type="entry name" value="Butyryl-CoA Dehydrogenase, subunit A, domain 3"/>
    <property type="match status" value="1"/>
</dbReference>
<evidence type="ECO:0000259" key="8">
    <source>
        <dbReference type="Pfam" id="PF02770"/>
    </source>
</evidence>
<dbReference type="Proteomes" id="UP001596112">
    <property type="component" value="Unassembled WGS sequence"/>
</dbReference>
<feature type="domain" description="Acyl-CoA dehydrogenase/oxidase C-terminal" evidence="7">
    <location>
        <begin position="226"/>
        <end position="371"/>
    </location>
</feature>
<dbReference type="InterPro" id="IPR036250">
    <property type="entry name" value="AcylCo_DH-like_C"/>
</dbReference>
<evidence type="ECO:0000256" key="3">
    <source>
        <dbReference type="ARBA" id="ARBA00022630"/>
    </source>
</evidence>
<evidence type="ECO:0000256" key="5">
    <source>
        <dbReference type="ARBA" id="ARBA00023002"/>
    </source>
</evidence>
<reference evidence="11" key="1">
    <citation type="journal article" date="2019" name="Int. J. Syst. Evol. Microbiol.">
        <title>The Global Catalogue of Microorganisms (GCM) 10K type strain sequencing project: providing services to taxonomists for standard genome sequencing and annotation.</title>
        <authorList>
            <consortium name="The Broad Institute Genomics Platform"/>
            <consortium name="The Broad Institute Genome Sequencing Center for Infectious Disease"/>
            <person name="Wu L."/>
            <person name="Ma J."/>
        </authorList>
    </citation>
    <scope>NUCLEOTIDE SEQUENCE [LARGE SCALE GENOMIC DNA]</scope>
    <source>
        <strain evidence="11">JCM 9918</strain>
    </source>
</reference>
<feature type="domain" description="Acyl-CoA oxidase/dehydrogenase middle" evidence="8">
    <location>
        <begin position="120"/>
        <end position="213"/>
    </location>
</feature>
<dbReference type="Pfam" id="PF02770">
    <property type="entry name" value="Acyl-CoA_dh_M"/>
    <property type="match status" value="1"/>
</dbReference>
<keyword evidence="4 6" id="KW-0274">FAD</keyword>
<evidence type="ECO:0000256" key="1">
    <source>
        <dbReference type="ARBA" id="ARBA00001974"/>
    </source>
</evidence>
<sequence length="376" mass="41447">MDLAYSPEEEEFRAGLREWLAKVLPTLPPKPSPDDWPARRAYDLGWQRTLYDAGYAHVHWDASPTVRLIFLEETEKAGAPYVGANFVGLLHAGPTIAAEGTAEQRARWLPPVLRGEEVWCQGFSEPGAGSDLAALRTRAYRDGDDYVVTGSKIWTSHAEVADWCELLVRTDPAAPKHRGISWLAMPMDAPGVTVRPLRTLAGSTEFAEVFLDEVRVPVTHRVGEENDGWRVTMVTLSFERGTAFVGEVVACRKVLGEVAAQARASGRWDDPGVRRRLGRLNAEFRTLWRLTQWNVSEAESSGGVPGVGGSVFKLRYSRARQELYDAAAEVLGPEGVDLGRPWVLDRLSSLSYTIAAGTSEIQRNIVGERILGLPKG</sequence>
<dbReference type="Pfam" id="PF00441">
    <property type="entry name" value="Acyl-CoA_dh_1"/>
    <property type="match status" value="1"/>
</dbReference>
<evidence type="ECO:0000259" key="7">
    <source>
        <dbReference type="Pfam" id="PF00441"/>
    </source>
</evidence>
<evidence type="ECO:0000256" key="4">
    <source>
        <dbReference type="ARBA" id="ARBA00022827"/>
    </source>
</evidence>
<dbReference type="PANTHER" id="PTHR43292:SF3">
    <property type="entry name" value="ACYL-COA DEHYDROGENASE FADE29"/>
    <property type="match status" value="1"/>
</dbReference>
<evidence type="ECO:0000256" key="6">
    <source>
        <dbReference type="RuleBase" id="RU362125"/>
    </source>
</evidence>
<evidence type="ECO:0000313" key="11">
    <source>
        <dbReference type="Proteomes" id="UP001596112"/>
    </source>
</evidence>
<proteinExistence type="inferred from homology"/>
<keyword evidence="3 6" id="KW-0285">Flavoprotein</keyword>
<protein>
    <submittedName>
        <fullName evidence="10">Acyl-CoA dehydrogenase family protein</fullName>
    </submittedName>
</protein>
<dbReference type="InterPro" id="IPR037069">
    <property type="entry name" value="AcylCoA_DH/ox_N_sf"/>
</dbReference>
<dbReference type="InterPro" id="IPR052161">
    <property type="entry name" value="Mycobact_Acyl-CoA_DH"/>
</dbReference>
<dbReference type="SUPFAM" id="SSF56645">
    <property type="entry name" value="Acyl-CoA dehydrogenase NM domain-like"/>
    <property type="match status" value="1"/>
</dbReference>
<dbReference type="EMBL" id="JBHSNZ010000004">
    <property type="protein sequence ID" value="MFC5807421.1"/>
    <property type="molecule type" value="Genomic_DNA"/>
</dbReference>
<comment type="similarity">
    <text evidence="2 6">Belongs to the acyl-CoA dehydrogenase family.</text>
</comment>
<dbReference type="Gene3D" id="1.10.540.10">
    <property type="entry name" value="Acyl-CoA dehydrogenase/oxidase, N-terminal domain"/>
    <property type="match status" value="1"/>
</dbReference>
<dbReference type="InterPro" id="IPR013786">
    <property type="entry name" value="AcylCoA_DH/ox_N"/>
</dbReference>
<name>A0ABW1B378_9ACTN</name>
<dbReference type="SUPFAM" id="SSF47203">
    <property type="entry name" value="Acyl-CoA dehydrogenase C-terminal domain-like"/>
    <property type="match status" value="1"/>
</dbReference>
<keyword evidence="11" id="KW-1185">Reference proteome</keyword>